<feature type="binding site" description="axial binding residue" evidence="8">
    <location>
        <position position="448"/>
    </location>
    <ligand>
        <name>heme</name>
        <dbReference type="ChEBI" id="CHEBI:30413"/>
    </ligand>
    <ligandPart>
        <name>Fe</name>
        <dbReference type="ChEBI" id="CHEBI:18248"/>
    </ligandPart>
</feature>
<dbReference type="PANTHER" id="PTHR24305:SF230">
    <property type="entry name" value="P450, PUTATIVE (EUROFUNG)-RELATED"/>
    <property type="match status" value="1"/>
</dbReference>
<dbReference type="PRINTS" id="PR00463">
    <property type="entry name" value="EP450I"/>
</dbReference>
<dbReference type="GO" id="GO:0009403">
    <property type="term" value="P:toxin biosynthetic process"/>
    <property type="evidence" value="ECO:0007669"/>
    <property type="project" value="UniProtKB-ARBA"/>
</dbReference>
<dbReference type="OrthoDB" id="1470350at2759"/>
<gene>
    <name evidence="10" type="ORF">PgNI_12437</name>
</gene>
<evidence type="ECO:0008006" key="11">
    <source>
        <dbReference type="Google" id="ProtNLM"/>
    </source>
</evidence>
<evidence type="ECO:0000256" key="3">
    <source>
        <dbReference type="ARBA" id="ARBA00022617"/>
    </source>
</evidence>
<accession>A0A6P8AMI5</accession>
<dbReference type="CDD" id="cd11058">
    <property type="entry name" value="CYP60B-like"/>
    <property type="match status" value="1"/>
</dbReference>
<dbReference type="InterPro" id="IPR002401">
    <property type="entry name" value="Cyt_P450_E_grp-I"/>
</dbReference>
<dbReference type="SUPFAM" id="SSF48264">
    <property type="entry name" value="Cytochrome P450"/>
    <property type="match status" value="1"/>
</dbReference>
<organism evidence="9 10">
    <name type="scientific">Pyricularia grisea</name>
    <name type="common">Crabgrass-specific blast fungus</name>
    <name type="synonym">Magnaporthe grisea</name>
    <dbReference type="NCBI Taxonomy" id="148305"/>
    <lineage>
        <taxon>Eukaryota</taxon>
        <taxon>Fungi</taxon>
        <taxon>Dikarya</taxon>
        <taxon>Ascomycota</taxon>
        <taxon>Pezizomycotina</taxon>
        <taxon>Sordariomycetes</taxon>
        <taxon>Sordariomycetidae</taxon>
        <taxon>Magnaporthales</taxon>
        <taxon>Pyriculariaceae</taxon>
        <taxon>Pyricularia</taxon>
    </lineage>
</organism>
<dbReference type="FunFam" id="1.10.630.10:FF:000047">
    <property type="entry name" value="Cytochrome P450 monooxygenase"/>
    <property type="match status" value="1"/>
</dbReference>
<dbReference type="GO" id="GO:0020037">
    <property type="term" value="F:heme binding"/>
    <property type="evidence" value="ECO:0007669"/>
    <property type="project" value="InterPro"/>
</dbReference>
<keyword evidence="5" id="KW-0560">Oxidoreductase</keyword>
<reference evidence="10" key="1">
    <citation type="journal article" date="2019" name="Mol. Biol. Evol.">
        <title>Blast fungal genomes show frequent chromosomal changes, gene gains and losses, and effector gene turnover.</title>
        <authorList>
            <person name="Gomez Luciano L.B."/>
            <person name="Jason Tsai I."/>
            <person name="Chuma I."/>
            <person name="Tosa Y."/>
            <person name="Chen Y.H."/>
            <person name="Li J.Y."/>
            <person name="Li M.Y."/>
            <person name="Jade Lu M.Y."/>
            <person name="Nakayashiki H."/>
            <person name="Li W.H."/>
        </authorList>
    </citation>
    <scope>NUCLEOTIDE SEQUENCE</scope>
    <source>
        <strain evidence="10">NI907</strain>
    </source>
</reference>
<dbReference type="RefSeq" id="XP_030976096.1">
    <property type="nucleotide sequence ID" value="XM_031132386.1"/>
</dbReference>
<evidence type="ECO:0000313" key="10">
    <source>
        <dbReference type="RefSeq" id="XP_030976096.1"/>
    </source>
</evidence>
<dbReference type="AlphaFoldDB" id="A0A6P8AMI5"/>
<sequence length="517" mass="58879">MAAWCSNVIWPCSKPNSTVLLIGAVLLIVSYSLGKLIYNVYFHPLCEYPGPRLWAATRIPYTRYIVAGQMHKKILELHEKYGAIVRVSPDELSYNSSNAWRDLYGHVKGKTGDHGRDPVATYDHREGLFGAKLEDHPRFRRAISHGFSAQAMMEQQPIIAKYVDLFIKKLNQRCASGSQPLNMVQWYDFVTFDIVGDLTFGEPFNCLQNSEYHQWVTIIFENIKLAALGIQARRFPTIAKLLEYLIPARLLKQREQHNALTSSKVSKRLEVEGERQDFMDSMLQNWKNKNEFTRIELEVTSAALIMAGSETTATALSAITYLLTKHPEAMMKLSDEVRGSFAAEHEIDMNSVKRLRYVNAVISEGMRLCPPVPTGFPRRVREGGGLFLGRHVPEGTLVMVWQWAAYHSPENFALPDSFIPERWLDEDARFVSDKKNAFQPFSLGPMSCIGMNLANAELRFILAKMVWNFDMKLHPDSQNWFDGLKTYILWQKPPLHVYLTPRTVNGGKEATEDVAGV</sequence>
<dbReference type="GO" id="GO:0005506">
    <property type="term" value="F:iron ion binding"/>
    <property type="evidence" value="ECO:0007669"/>
    <property type="project" value="InterPro"/>
</dbReference>
<reference evidence="10" key="2">
    <citation type="submission" date="2019-10" db="EMBL/GenBank/DDBJ databases">
        <authorList>
            <consortium name="NCBI Genome Project"/>
        </authorList>
    </citation>
    <scope>NUCLEOTIDE SEQUENCE</scope>
    <source>
        <strain evidence="10">NI907</strain>
    </source>
</reference>
<dbReference type="GeneID" id="41967289"/>
<keyword evidence="9" id="KW-1185">Reference proteome</keyword>
<keyword evidence="4 8" id="KW-0479">Metal-binding</keyword>
<protein>
    <recommendedName>
        <fullName evidence="11">Cytochrome P450</fullName>
    </recommendedName>
</protein>
<comment type="cofactor">
    <cofactor evidence="1 8">
        <name>heme</name>
        <dbReference type="ChEBI" id="CHEBI:30413"/>
    </cofactor>
</comment>
<evidence type="ECO:0000256" key="1">
    <source>
        <dbReference type="ARBA" id="ARBA00001971"/>
    </source>
</evidence>
<evidence type="ECO:0000256" key="7">
    <source>
        <dbReference type="ARBA" id="ARBA00023033"/>
    </source>
</evidence>
<dbReference type="PANTHER" id="PTHR24305">
    <property type="entry name" value="CYTOCHROME P450"/>
    <property type="match status" value="1"/>
</dbReference>
<dbReference type="GO" id="GO:0004497">
    <property type="term" value="F:monooxygenase activity"/>
    <property type="evidence" value="ECO:0007669"/>
    <property type="project" value="UniProtKB-KW"/>
</dbReference>
<dbReference type="GO" id="GO:0016705">
    <property type="term" value="F:oxidoreductase activity, acting on paired donors, with incorporation or reduction of molecular oxygen"/>
    <property type="evidence" value="ECO:0007669"/>
    <property type="project" value="InterPro"/>
</dbReference>
<comment type="similarity">
    <text evidence="2">Belongs to the cytochrome P450 family.</text>
</comment>
<dbReference type="Proteomes" id="UP000515153">
    <property type="component" value="Unplaced"/>
</dbReference>
<keyword evidence="7" id="KW-0503">Monooxygenase</keyword>
<evidence type="ECO:0000313" key="9">
    <source>
        <dbReference type="Proteomes" id="UP000515153"/>
    </source>
</evidence>
<dbReference type="Gene3D" id="1.10.630.10">
    <property type="entry name" value="Cytochrome P450"/>
    <property type="match status" value="1"/>
</dbReference>
<dbReference type="Pfam" id="PF00067">
    <property type="entry name" value="p450"/>
    <property type="match status" value="1"/>
</dbReference>
<dbReference type="KEGG" id="pgri:PgNI_12437"/>
<name>A0A6P8AMI5_PYRGI</name>
<keyword evidence="3 8" id="KW-0349">Heme</keyword>
<evidence type="ECO:0000256" key="5">
    <source>
        <dbReference type="ARBA" id="ARBA00023002"/>
    </source>
</evidence>
<keyword evidence="6 8" id="KW-0408">Iron</keyword>
<reference evidence="10" key="3">
    <citation type="submission" date="2025-08" db="UniProtKB">
        <authorList>
            <consortium name="RefSeq"/>
        </authorList>
    </citation>
    <scope>IDENTIFICATION</scope>
    <source>
        <strain evidence="10">NI907</strain>
    </source>
</reference>
<dbReference type="PRINTS" id="PR00385">
    <property type="entry name" value="P450"/>
</dbReference>
<proteinExistence type="inferred from homology"/>
<dbReference type="InterPro" id="IPR036396">
    <property type="entry name" value="Cyt_P450_sf"/>
</dbReference>
<dbReference type="InterPro" id="IPR050121">
    <property type="entry name" value="Cytochrome_P450_monoxygenase"/>
</dbReference>
<evidence type="ECO:0000256" key="2">
    <source>
        <dbReference type="ARBA" id="ARBA00010617"/>
    </source>
</evidence>
<evidence type="ECO:0000256" key="4">
    <source>
        <dbReference type="ARBA" id="ARBA00022723"/>
    </source>
</evidence>
<evidence type="ECO:0000256" key="6">
    <source>
        <dbReference type="ARBA" id="ARBA00023004"/>
    </source>
</evidence>
<evidence type="ECO:0000256" key="8">
    <source>
        <dbReference type="PIRSR" id="PIRSR602401-1"/>
    </source>
</evidence>
<dbReference type="InterPro" id="IPR001128">
    <property type="entry name" value="Cyt_P450"/>
</dbReference>